<keyword evidence="3" id="KW-0238">DNA-binding</keyword>
<dbReference type="EMBL" id="CAVK010000170">
    <property type="protein sequence ID" value="CCW19084.1"/>
    <property type="molecule type" value="Genomic_DNA"/>
</dbReference>
<evidence type="ECO:0000256" key="1">
    <source>
        <dbReference type="ARBA" id="ARBA00009277"/>
    </source>
</evidence>
<dbReference type="PROSITE" id="PS50994">
    <property type="entry name" value="INTEGRASE"/>
    <property type="match status" value="1"/>
</dbReference>
<dbReference type="GO" id="GO:0006310">
    <property type="term" value="P:DNA recombination"/>
    <property type="evidence" value="ECO:0007669"/>
    <property type="project" value="UniProtKB-KW"/>
</dbReference>
<dbReference type="PROSITE" id="PS50531">
    <property type="entry name" value="HTH_IS21"/>
    <property type="match status" value="1"/>
</dbReference>
<feature type="domain" description="Integrase catalytic" evidence="6">
    <location>
        <begin position="115"/>
        <end position="295"/>
    </location>
</feature>
<comment type="similarity">
    <text evidence="1">Belongs to the transposase IS21/IS408/IS1162 family.</text>
</comment>
<comment type="caution">
    <text evidence="7">The sequence shown here is derived from an EMBL/GenBank/DDBJ whole genome shotgun (WGS) entry which is preliminary data.</text>
</comment>
<feature type="domain" description="HTH IS21-type" evidence="5">
    <location>
        <begin position="5"/>
        <end position="67"/>
    </location>
</feature>
<evidence type="ECO:0000313" key="7">
    <source>
        <dbReference type="EMBL" id="CCW19084.1"/>
    </source>
</evidence>
<dbReference type="Proteomes" id="UP000013201">
    <property type="component" value="Unassembled WGS sequence"/>
</dbReference>
<dbReference type="OrthoDB" id="2065409at2"/>
<dbReference type="PANTHER" id="PTHR35004:SF6">
    <property type="entry name" value="TRANSPOSASE"/>
    <property type="match status" value="1"/>
</dbReference>
<dbReference type="Pfam" id="PF00665">
    <property type="entry name" value="rve"/>
    <property type="match status" value="1"/>
</dbReference>
<dbReference type="InterPro" id="IPR012337">
    <property type="entry name" value="RNaseH-like_sf"/>
</dbReference>
<gene>
    <name evidence="7" type="ORF">EBBID32_34460</name>
</gene>
<dbReference type="InterPro" id="IPR017894">
    <property type="entry name" value="HTH_IS21_transposase_type"/>
</dbReference>
<dbReference type="Gene3D" id="3.30.420.10">
    <property type="entry name" value="Ribonuclease H-like superfamily/Ribonuclease H"/>
    <property type="match status" value="1"/>
</dbReference>
<sequence>MVGDEIAMEIRVLAKHGKGVREIAREIGCSRNTVRRYLREPSAERYRQRPGRSTKLASYQDYIAGRVRAALPEAIPAKVLLGEIRERGYSGGYTMVKAYVASLRTMIVPEPVVRFETAPGQQMQVDWAVIRRGPKRLSLFVATLGWSRASYLEFVDDERVETLIACHEHAFLAFGGVPRDVRFDNMKTVVLERDAYGDGRHRFNPAFLDYARHAGFRPRLCSPYRPQTKGKVERFIRYVRGSFWVPLVSRLRQDGLEVDRETANVAVWRWLREVANARVHATTGAVPQERLEIERAKLSQLPPLYPGQSVRAAVAPPRPIVGIQHPLAMYDSFAGVAA</sequence>
<dbReference type="GO" id="GO:0003677">
    <property type="term" value="F:DNA binding"/>
    <property type="evidence" value="ECO:0007669"/>
    <property type="project" value="UniProtKB-KW"/>
</dbReference>
<dbReference type="GO" id="GO:0032196">
    <property type="term" value="P:transposition"/>
    <property type="evidence" value="ECO:0007669"/>
    <property type="project" value="UniProtKB-KW"/>
</dbReference>
<dbReference type="SUPFAM" id="SSF53098">
    <property type="entry name" value="Ribonuclease H-like"/>
    <property type="match status" value="1"/>
</dbReference>
<reference evidence="7 8" key="1">
    <citation type="submission" date="2013-03" db="EMBL/GenBank/DDBJ databases">
        <authorList>
            <person name="Le V."/>
        </authorList>
    </citation>
    <scope>NUCLEOTIDE SEQUENCE [LARGE SCALE GENOMIC DNA]</scope>
    <source>
        <strain evidence="7 8">BiD32</strain>
    </source>
</reference>
<name>N1MQR8_9SPHN</name>
<evidence type="ECO:0000256" key="4">
    <source>
        <dbReference type="ARBA" id="ARBA00023172"/>
    </source>
</evidence>
<dbReference type="AlphaFoldDB" id="N1MQR8"/>
<accession>N1MQR8</accession>
<keyword evidence="2" id="KW-0815">Transposition</keyword>
<keyword evidence="4" id="KW-0233">DNA recombination</keyword>
<evidence type="ECO:0000259" key="6">
    <source>
        <dbReference type="PROSITE" id="PS50994"/>
    </source>
</evidence>
<dbReference type="RefSeq" id="WP_006961684.1">
    <property type="nucleotide sequence ID" value="NZ_CAVK010000170.1"/>
</dbReference>
<protein>
    <submittedName>
        <fullName evidence="7">Mobile element protein</fullName>
    </submittedName>
</protein>
<dbReference type="InterPro" id="IPR001584">
    <property type="entry name" value="Integrase_cat-core"/>
</dbReference>
<dbReference type="Gene3D" id="1.10.10.60">
    <property type="entry name" value="Homeodomain-like"/>
    <property type="match status" value="1"/>
</dbReference>
<organism evidence="7 8">
    <name type="scientific">Sphingobium indicum BiD32</name>
    <dbReference type="NCBI Taxonomy" id="1301087"/>
    <lineage>
        <taxon>Bacteria</taxon>
        <taxon>Pseudomonadati</taxon>
        <taxon>Pseudomonadota</taxon>
        <taxon>Alphaproteobacteria</taxon>
        <taxon>Sphingomonadales</taxon>
        <taxon>Sphingomonadaceae</taxon>
        <taxon>Sphingobium</taxon>
    </lineage>
</organism>
<evidence type="ECO:0000256" key="3">
    <source>
        <dbReference type="ARBA" id="ARBA00023125"/>
    </source>
</evidence>
<dbReference type="NCBIfam" id="NF033546">
    <property type="entry name" value="transpos_IS21"/>
    <property type="match status" value="1"/>
</dbReference>
<dbReference type="GO" id="GO:0015074">
    <property type="term" value="P:DNA integration"/>
    <property type="evidence" value="ECO:0007669"/>
    <property type="project" value="InterPro"/>
</dbReference>
<keyword evidence="8" id="KW-1185">Reference proteome</keyword>
<evidence type="ECO:0000256" key="2">
    <source>
        <dbReference type="ARBA" id="ARBA00022578"/>
    </source>
</evidence>
<proteinExistence type="inferred from homology"/>
<evidence type="ECO:0000313" key="8">
    <source>
        <dbReference type="Proteomes" id="UP000013201"/>
    </source>
</evidence>
<dbReference type="InterPro" id="IPR036397">
    <property type="entry name" value="RNaseH_sf"/>
</dbReference>
<reference evidence="8" key="2">
    <citation type="submission" date="2013-04" db="EMBL/GenBank/DDBJ databases">
        <title>Bisphenol A degrading Sphingobium sp. strain BiD32.</title>
        <authorList>
            <person name="Nielsen J.L."/>
            <person name="Zhou N.A."/>
            <person name="Kjeldal H."/>
        </authorList>
    </citation>
    <scope>NUCLEOTIDE SEQUENCE [LARGE SCALE GENOMIC DNA]</scope>
    <source>
        <strain evidence="8">BiD32</strain>
    </source>
</reference>
<dbReference type="PANTHER" id="PTHR35004">
    <property type="entry name" value="TRANSPOSASE RV3428C-RELATED"/>
    <property type="match status" value="1"/>
</dbReference>
<evidence type="ECO:0000259" key="5">
    <source>
        <dbReference type="PROSITE" id="PS50531"/>
    </source>
</evidence>